<feature type="compositionally biased region" description="Low complexity" evidence="1">
    <location>
        <begin position="77"/>
        <end position="89"/>
    </location>
</feature>
<feature type="compositionally biased region" description="Polar residues" evidence="1">
    <location>
        <begin position="125"/>
        <end position="138"/>
    </location>
</feature>
<dbReference type="GO" id="GO:0019013">
    <property type="term" value="C:viral nucleocapsid"/>
    <property type="evidence" value="ECO:0007669"/>
    <property type="project" value="UniProtKB-KW"/>
</dbReference>
<dbReference type="EMBL" id="KM817602">
    <property type="protein sequence ID" value="AJG39062.1"/>
    <property type="molecule type" value="Viral_cRNA"/>
</dbReference>
<accession>A0A0B5KT97</accession>
<protein>
    <submittedName>
        <fullName evidence="2">Putative nucleoprotein</fullName>
    </submittedName>
</protein>
<feature type="compositionally biased region" description="Basic residues" evidence="1">
    <location>
        <begin position="64"/>
        <end position="73"/>
    </location>
</feature>
<keyword evidence="3" id="KW-1185">Reference proteome</keyword>
<keyword evidence="2" id="KW-0946">Virion</keyword>
<sequence>MEKLVPYEFPIRRGPHPPYGPMEIENEDSTTINPPAGLKESIEVFFLSYQEVLLTTTIPTTRSGAKKGTRKGKVTMSQQASSQTAGPQAPAAPSPAPVAQGTGNGTTPGNVIQGGSAPPALNAPGPQSLQAPPQTSASVHPPTPVPSTAGQAPILAPASSAPYQGPTFIPAGSSQLVQMTHPVLPVHIQGAGFNPMYQGFYNTPMATAAGPSQVAYPGAGWPSQPQNNPGAQAPPAPAFTFNAGPASNKVQWGVAFGRDLKYDAFRLKNLNHGVFQGAWDDADLLLYVAFYGRVRAQVVGTNMMYAVTIFAIGEGIMDCLPDSAYLDQAQAQAAFIQDISSLFPLSSVGWLRVDATTYANALTNELRGLNLPATHSEGLAQALDLRGAYAVMVWLAKRLTASVRKTEIILWTLVALVKQGNISDRFTNKITQSLEQEVGVTVTLPSDGIRAVWDVYGPYINEVTAGPVFNRWLPLVPQNALRVRLTILQAAGEGLTAFTTILKALRAHPRFHWSRVINLFPQEWDNFVNAVTAVGANTFYGFKKDLGVVRSTMYKNLGYVAKELMVKVSGDAPLNFYAGWTRIPAFRTIIDQMVVDYEAQRAADLTGGGHAAYLPTADAALSTPAIMSSTFPLN</sequence>
<evidence type="ECO:0000313" key="3">
    <source>
        <dbReference type="Proteomes" id="UP000280558"/>
    </source>
</evidence>
<proteinExistence type="predicted"/>
<keyword evidence="2" id="KW-0543">Viral nucleoprotein</keyword>
<dbReference type="GeneID" id="80548968"/>
<feature type="region of interest" description="Disordered" evidence="1">
    <location>
        <begin position="61"/>
        <end position="158"/>
    </location>
</feature>
<evidence type="ECO:0000313" key="2">
    <source>
        <dbReference type="EMBL" id="AJG39062.1"/>
    </source>
</evidence>
<organism evidence="2 3">
    <name type="scientific">Wenzhou crab virus 2</name>
    <dbReference type="NCBI Taxonomy" id="1608092"/>
    <lineage>
        <taxon>Viruses</taxon>
        <taxon>Riboviria</taxon>
        <taxon>Orthornavirae</taxon>
        <taxon>Negarnaviricota</taxon>
        <taxon>Haploviricotina</taxon>
        <taxon>Monjiviricetes</taxon>
        <taxon>Jingchuvirales</taxon>
        <taxon>Chuviridae</taxon>
        <taxon>Chuvivirus</taxon>
        <taxon>Chuvivirus canceris</taxon>
    </lineage>
</organism>
<dbReference type="Proteomes" id="UP000280558">
    <property type="component" value="Genome"/>
</dbReference>
<reference evidence="2 3" key="1">
    <citation type="journal article" date="2015" name="Elife">
        <title>Unprecedented genomic diversity of RNA viruses in arthropods reveals the ancestry of negative-sense RNA viruses.</title>
        <authorList>
            <person name="Li C.X."/>
            <person name="Shi M."/>
            <person name="Tian J.H."/>
            <person name="Lin X.D."/>
            <person name="Kang Y.J."/>
            <person name="Chen L.J."/>
            <person name="Qin X.C."/>
            <person name="Xu J."/>
            <person name="Holmes E.C."/>
            <person name="Zhang Y.Z."/>
        </authorList>
    </citation>
    <scope>NUCLEOTIDE SEQUENCE [LARGE SCALE GENOMIC DNA]</scope>
    <source>
        <strain evidence="2 3">ZCX13</strain>
    </source>
</reference>
<evidence type="ECO:0000256" key="1">
    <source>
        <dbReference type="SAM" id="MobiDB-lite"/>
    </source>
</evidence>
<dbReference type="KEGG" id="vg:80548968"/>
<name>A0A0B5KT97_9VIRU</name>
<gene>
    <name evidence="2" type="primary">N</name>
</gene>
<dbReference type="RefSeq" id="YP_010839346.1">
    <property type="nucleotide sequence ID" value="NC_077761.1"/>
</dbReference>